<dbReference type="OrthoDB" id="10268469at2759"/>
<evidence type="ECO:0000313" key="2">
    <source>
        <dbReference type="Proteomes" id="UP000684084"/>
    </source>
</evidence>
<proteinExistence type="predicted"/>
<dbReference type="Proteomes" id="UP000684084">
    <property type="component" value="Unassembled WGS sequence"/>
</dbReference>
<evidence type="ECO:0000313" key="1">
    <source>
        <dbReference type="EMBL" id="CAB5383434.1"/>
    </source>
</evidence>
<reference evidence="1" key="1">
    <citation type="submission" date="2020-05" db="EMBL/GenBank/DDBJ databases">
        <authorList>
            <person name="Rincon C."/>
            <person name="Sanders R I."/>
            <person name="Robbins C."/>
            <person name="Chaturvedi A."/>
        </authorList>
    </citation>
    <scope>NUCLEOTIDE SEQUENCE</scope>
    <source>
        <strain evidence="1">CHB12</strain>
    </source>
</reference>
<accession>A0A2I1DXZ4</accession>
<dbReference type="EMBL" id="CAGKOT010000048">
    <property type="protein sequence ID" value="CAB5383434.1"/>
    <property type="molecule type" value="Genomic_DNA"/>
</dbReference>
<dbReference type="AlphaFoldDB" id="A0A2I1DXZ4"/>
<comment type="caution">
    <text evidence="1">The sequence shown here is derived from an EMBL/GenBank/DDBJ whole genome shotgun (WGS) entry which is preliminary data.</text>
</comment>
<sequence length="219" mass="24306">MHITKCDIIRDVARGIECGFCNALASNDSIPVACYQNLSTGESLPLPQNAVCLVPQIANNHMALFASRLDPRNVVGDKSTREEIIQTQKNLLTSIITSEQKLASSYPDALLDAEKIGWNDFTKCQWDPSGYPGGQFNNKYFGRLDLQSFGMQPTYPIGGKLAYNSIWHPDIRGNGVAPVPIWCRTPDEKELNIDAWLPKSYHRKPELSSMPSGVPFPLP</sequence>
<dbReference type="VEuPathDB" id="FungiDB:RhiirA1_453504"/>
<name>A0A2I1DXZ4_9GLOM</name>
<organism evidence="1 2">
    <name type="scientific">Rhizophagus irregularis</name>
    <dbReference type="NCBI Taxonomy" id="588596"/>
    <lineage>
        <taxon>Eukaryota</taxon>
        <taxon>Fungi</taxon>
        <taxon>Fungi incertae sedis</taxon>
        <taxon>Mucoromycota</taxon>
        <taxon>Glomeromycotina</taxon>
        <taxon>Glomeromycetes</taxon>
        <taxon>Glomerales</taxon>
        <taxon>Glomeraceae</taxon>
        <taxon>Rhizophagus</taxon>
    </lineage>
</organism>
<gene>
    <name evidence="1" type="ORF">CHRIB12_LOCUS18419</name>
</gene>
<protein>
    <submittedName>
        <fullName evidence="1">Uncharacterized protein</fullName>
    </submittedName>
</protein>